<dbReference type="EMBL" id="HBUE01228460">
    <property type="protein sequence ID" value="CAG6543390.1"/>
    <property type="molecule type" value="Transcribed_RNA"/>
</dbReference>
<dbReference type="AlphaFoldDB" id="A0A8D8HX62"/>
<accession>A0A8D8HX62</accession>
<sequence length="139" mass="15988">MGKQARRPVGIGRQCDWNVLDHRRGPVCHQKWSAELPTETHQRGGMLRVRIQRDATSALVVFHARRRIRRILHLQHLVRLVLDGGYFPRISRWNTCELLDGVARPEQSTSKVVLPSRSLAAAGERQKRRAECQAGRRQT</sequence>
<dbReference type="EMBL" id="HBUE01335223">
    <property type="protein sequence ID" value="CAG6595512.1"/>
    <property type="molecule type" value="Transcribed_RNA"/>
</dbReference>
<evidence type="ECO:0000313" key="2">
    <source>
        <dbReference type="EMBL" id="CAG6543390.1"/>
    </source>
</evidence>
<proteinExistence type="predicted"/>
<evidence type="ECO:0000256" key="1">
    <source>
        <dbReference type="SAM" id="MobiDB-lite"/>
    </source>
</evidence>
<organism evidence="2">
    <name type="scientific">Culex pipiens</name>
    <name type="common">House mosquito</name>
    <dbReference type="NCBI Taxonomy" id="7175"/>
    <lineage>
        <taxon>Eukaryota</taxon>
        <taxon>Metazoa</taxon>
        <taxon>Ecdysozoa</taxon>
        <taxon>Arthropoda</taxon>
        <taxon>Hexapoda</taxon>
        <taxon>Insecta</taxon>
        <taxon>Pterygota</taxon>
        <taxon>Neoptera</taxon>
        <taxon>Endopterygota</taxon>
        <taxon>Diptera</taxon>
        <taxon>Nematocera</taxon>
        <taxon>Culicoidea</taxon>
        <taxon>Culicidae</taxon>
        <taxon>Culicinae</taxon>
        <taxon>Culicini</taxon>
        <taxon>Culex</taxon>
        <taxon>Culex</taxon>
    </lineage>
</organism>
<protein>
    <submittedName>
        <fullName evidence="2">(northern house mosquito) hypothetical protein</fullName>
    </submittedName>
</protein>
<name>A0A8D8HX62_CULPI</name>
<feature type="region of interest" description="Disordered" evidence="1">
    <location>
        <begin position="113"/>
        <end position="139"/>
    </location>
</feature>
<reference evidence="2" key="1">
    <citation type="submission" date="2021-05" db="EMBL/GenBank/DDBJ databases">
        <authorList>
            <person name="Alioto T."/>
            <person name="Alioto T."/>
            <person name="Gomez Garrido J."/>
        </authorList>
    </citation>
    <scope>NUCLEOTIDE SEQUENCE</scope>
</reference>